<feature type="transmembrane region" description="Helical" evidence="8">
    <location>
        <begin position="220"/>
        <end position="243"/>
    </location>
</feature>
<dbReference type="GO" id="GO:0055085">
    <property type="term" value="P:transmembrane transport"/>
    <property type="evidence" value="ECO:0007669"/>
    <property type="project" value="InterPro"/>
</dbReference>
<evidence type="ECO:0000256" key="8">
    <source>
        <dbReference type="SAM" id="Phobius"/>
    </source>
</evidence>
<evidence type="ECO:0000256" key="2">
    <source>
        <dbReference type="ARBA" id="ARBA00010145"/>
    </source>
</evidence>
<dbReference type="AlphaFoldDB" id="A0AAW8JA57"/>
<keyword evidence="3" id="KW-0813">Transport</keyword>
<keyword evidence="5 8" id="KW-0812">Transmembrane</keyword>
<feature type="transmembrane region" description="Helical" evidence="8">
    <location>
        <begin position="124"/>
        <end position="144"/>
    </location>
</feature>
<comment type="caution">
    <text evidence="9">The sequence shown here is derived from an EMBL/GenBank/DDBJ whole genome shotgun (WGS) entry which is preliminary data.</text>
</comment>
<dbReference type="RefSeq" id="WP_308975418.1">
    <property type="nucleotide sequence ID" value="NZ_JAVIDL010000017.1"/>
</dbReference>
<organism evidence="9 10">
    <name type="scientific">Acinetobacter rudis</name>
    <dbReference type="NCBI Taxonomy" id="632955"/>
    <lineage>
        <taxon>Bacteria</taxon>
        <taxon>Pseudomonadati</taxon>
        <taxon>Pseudomonadota</taxon>
        <taxon>Gammaproteobacteria</taxon>
        <taxon>Moraxellales</taxon>
        <taxon>Moraxellaceae</taxon>
        <taxon>Acinetobacter</taxon>
    </lineage>
</organism>
<name>A0AAW8JA57_9GAMM</name>
<dbReference type="Gene3D" id="1.20.1530.20">
    <property type="match status" value="1"/>
</dbReference>
<dbReference type="Pfam" id="PF03547">
    <property type="entry name" value="Mem_trans"/>
    <property type="match status" value="1"/>
</dbReference>
<evidence type="ECO:0000256" key="4">
    <source>
        <dbReference type="ARBA" id="ARBA00022475"/>
    </source>
</evidence>
<feature type="transmembrane region" description="Helical" evidence="8">
    <location>
        <begin position="62"/>
        <end position="84"/>
    </location>
</feature>
<feature type="transmembrane region" description="Helical" evidence="8">
    <location>
        <begin position="249"/>
        <end position="267"/>
    </location>
</feature>
<evidence type="ECO:0000256" key="1">
    <source>
        <dbReference type="ARBA" id="ARBA00004651"/>
    </source>
</evidence>
<dbReference type="PANTHER" id="PTHR36838">
    <property type="entry name" value="AUXIN EFFLUX CARRIER FAMILY PROTEIN"/>
    <property type="match status" value="1"/>
</dbReference>
<reference evidence="9" key="1">
    <citation type="submission" date="2023-08" db="EMBL/GenBank/DDBJ databases">
        <title>Emergence of clinically-relevant ST2 carbapenem-resistant Acinetobacter baumannii strains in hospital sewages in Zhejiang, East of China.</title>
        <authorList>
            <person name="Kaichao C."/>
            <person name="Zhang R."/>
        </authorList>
    </citation>
    <scope>NUCLEOTIDE SEQUENCE</scope>
    <source>
        <strain evidence="9">M-RB-37</strain>
    </source>
</reference>
<evidence type="ECO:0000313" key="9">
    <source>
        <dbReference type="EMBL" id="MDQ8936059.1"/>
    </source>
</evidence>
<keyword evidence="6 8" id="KW-1133">Transmembrane helix</keyword>
<evidence type="ECO:0000313" key="10">
    <source>
        <dbReference type="Proteomes" id="UP001243844"/>
    </source>
</evidence>
<gene>
    <name evidence="9" type="ORF">RFH47_09985</name>
</gene>
<evidence type="ECO:0000256" key="5">
    <source>
        <dbReference type="ARBA" id="ARBA00022692"/>
    </source>
</evidence>
<keyword evidence="4" id="KW-1003">Cell membrane</keyword>
<dbReference type="PANTHER" id="PTHR36838:SF4">
    <property type="entry name" value="AUXIN EFFLUX CARRIER FAMILY PROTEIN"/>
    <property type="match status" value="1"/>
</dbReference>
<protein>
    <submittedName>
        <fullName evidence="9">AEC family transporter</fullName>
    </submittedName>
</protein>
<sequence length="305" mass="33781">MFQLMGIFFPSIILIALGFYLNKTKVLELNFWNGAEKLNYYILFPSLLFLSLAKANTQISQMSVVLGIIFALMFLIVSTIYLIARLRHTPTARVGVYVQSLVRFNTYIGLSIATTLNHPEVKSLLINILAIAIPVVNVVSILSLTPRQYLKFKNILISLIKNPLISSCLLGMAVNYLDIPIWSGFESVLNIFSSSSLMLGLLCVGAAIQLQEIRQHLGRALNMSVLRLLLLPAVVFTITYVMGLGQAETMALMIFFAIPTASSAYVLTKILQGDYSLMAGVISLQTALSAITLPLLLLLLMQYFY</sequence>
<comment type="subcellular location">
    <subcellularLocation>
        <location evidence="1">Cell membrane</location>
        <topology evidence="1">Multi-pass membrane protein</topology>
    </subcellularLocation>
</comment>
<feature type="transmembrane region" description="Helical" evidence="8">
    <location>
        <begin position="279"/>
        <end position="304"/>
    </location>
</feature>
<evidence type="ECO:0000256" key="3">
    <source>
        <dbReference type="ARBA" id="ARBA00022448"/>
    </source>
</evidence>
<feature type="transmembrane region" description="Helical" evidence="8">
    <location>
        <begin position="156"/>
        <end position="177"/>
    </location>
</feature>
<feature type="transmembrane region" description="Helical" evidence="8">
    <location>
        <begin position="96"/>
        <end position="118"/>
    </location>
</feature>
<accession>A0AAW8JA57</accession>
<dbReference type="EMBL" id="JAVIDL010000017">
    <property type="protein sequence ID" value="MDQ8936059.1"/>
    <property type="molecule type" value="Genomic_DNA"/>
</dbReference>
<proteinExistence type="inferred from homology"/>
<evidence type="ECO:0000256" key="6">
    <source>
        <dbReference type="ARBA" id="ARBA00022989"/>
    </source>
</evidence>
<dbReference type="Proteomes" id="UP001243844">
    <property type="component" value="Unassembled WGS sequence"/>
</dbReference>
<feature type="transmembrane region" description="Helical" evidence="8">
    <location>
        <begin position="189"/>
        <end position="208"/>
    </location>
</feature>
<comment type="similarity">
    <text evidence="2">Belongs to the auxin efflux carrier (TC 2.A.69) family.</text>
</comment>
<keyword evidence="7 8" id="KW-0472">Membrane</keyword>
<dbReference type="InterPro" id="IPR038770">
    <property type="entry name" value="Na+/solute_symporter_sf"/>
</dbReference>
<evidence type="ECO:0000256" key="7">
    <source>
        <dbReference type="ARBA" id="ARBA00023136"/>
    </source>
</evidence>
<feature type="transmembrane region" description="Helical" evidence="8">
    <location>
        <begin position="6"/>
        <end position="22"/>
    </location>
</feature>
<dbReference type="GO" id="GO:0005886">
    <property type="term" value="C:plasma membrane"/>
    <property type="evidence" value="ECO:0007669"/>
    <property type="project" value="UniProtKB-SubCell"/>
</dbReference>
<dbReference type="InterPro" id="IPR004776">
    <property type="entry name" value="Mem_transp_PIN-like"/>
</dbReference>